<feature type="region of interest" description="Disordered" evidence="9">
    <location>
        <begin position="568"/>
        <end position="589"/>
    </location>
</feature>
<evidence type="ECO:0000256" key="7">
    <source>
        <dbReference type="ARBA" id="ARBA00030238"/>
    </source>
</evidence>
<dbReference type="PROSITE" id="PS51892">
    <property type="entry name" value="SUBTILASE"/>
    <property type="match status" value="1"/>
</dbReference>
<dbReference type="SUPFAM" id="SSF49452">
    <property type="entry name" value="Starch-binding domain-like"/>
    <property type="match status" value="1"/>
</dbReference>
<evidence type="ECO:0000256" key="9">
    <source>
        <dbReference type="SAM" id="MobiDB-lite"/>
    </source>
</evidence>
<dbReference type="EC" id="3.2.1.1" evidence="3"/>
<dbReference type="PROSITE" id="PS00137">
    <property type="entry name" value="SUBTILASE_HIS"/>
    <property type="match status" value="1"/>
</dbReference>
<evidence type="ECO:0000259" key="12">
    <source>
        <dbReference type="Pfam" id="PF19190"/>
    </source>
</evidence>
<dbReference type="Pfam" id="PF13620">
    <property type="entry name" value="CarboxypepD_reg"/>
    <property type="match status" value="2"/>
</dbReference>
<evidence type="ECO:0000259" key="11">
    <source>
        <dbReference type="Pfam" id="PF00082"/>
    </source>
</evidence>
<dbReference type="InterPro" id="IPR024361">
    <property type="entry name" value="BACON"/>
</dbReference>
<comment type="caution">
    <text evidence="13">The sequence shown here is derived from an EMBL/GenBank/DDBJ whole genome shotgun (WGS) entry which is preliminary data.</text>
</comment>
<dbReference type="OrthoDB" id="9813435at2"/>
<dbReference type="InterPro" id="IPR015500">
    <property type="entry name" value="Peptidase_S8_subtilisin-rel"/>
</dbReference>
<dbReference type="SUPFAM" id="SSF52743">
    <property type="entry name" value="Subtilisin-like"/>
    <property type="match status" value="1"/>
</dbReference>
<dbReference type="PRINTS" id="PR00723">
    <property type="entry name" value="SUBTILISIN"/>
</dbReference>
<evidence type="ECO:0000256" key="1">
    <source>
        <dbReference type="ARBA" id="ARBA00000548"/>
    </source>
</evidence>
<evidence type="ECO:0000256" key="6">
    <source>
        <dbReference type="ARBA" id="ARBA00022825"/>
    </source>
</evidence>
<dbReference type="Gene3D" id="3.40.50.200">
    <property type="entry name" value="Peptidase S8/S53 domain"/>
    <property type="match status" value="1"/>
</dbReference>
<feature type="chain" id="PRO_5016785051" description="alpha-amylase" evidence="10">
    <location>
        <begin position="37"/>
        <end position="1001"/>
    </location>
</feature>
<dbReference type="InterPro" id="IPR051048">
    <property type="entry name" value="Peptidase_S8/S53_subtilisin"/>
</dbReference>
<dbReference type="GO" id="GO:0004556">
    <property type="term" value="F:alpha-amylase activity"/>
    <property type="evidence" value="ECO:0007669"/>
    <property type="project" value="UniProtKB-EC"/>
</dbReference>
<feature type="active site" description="Charge relay system" evidence="8">
    <location>
        <position position="410"/>
    </location>
</feature>
<dbReference type="AlphaFoldDB" id="A0A366LZW9"/>
<feature type="signal peptide" evidence="10">
    <location>
        <begin position="1"/>
        <end position="36"/>
    </location>
</feature>
<evidence type="ECO:0000256" key="8">
    <source>
        <dbReference type="PROSITE-ProRule" id="PRU01240"/>
    </source>
</evidence>
<dbReference type="InterPro" id="IPR013783">
    <property type="entry name" value="Ig-like_fold"/>
</dbReference>
<dbReference type="InterPro" id="IPR008969">
    <property type="entry name" value="CarboxyPept-like_regulatory"/>
</dbReference>
<dbReference type="GO" id="GO:0030246">
    <property type="term" value="F:carbohydrate binding"/>
    <property type="evidence" value="ECO:0007669"/>
    <property type="project" value="InterPro"/>
</dbReference>
<dbReference type="InterPro" id="IPR036852">
    <property type="entry name" value="Peptidase_S8/S53_dom_sf"/>
</dbReference>
<comment type="similarity">
    <text evidence="2 8">Belongs to the peptidase S8 family.</text>
</comment>
<dbReference type="RefSeq" id="WP_113981683.1">
    <property type="nucleotide sequence ID" value="NZ_QMEY01000006.1"/>
</dbReference>
<dbReference type="PANTHER" id="PTHR43399:SF4">
    <property type="entry name" value="CELL WALL-ASSOCIATED PROTEASE"/>
    <property type="match status" value="1"/>
</dbReference>
<name>A0A366LZW9_9ACTN</name>
<proteinExistence type="inferred from homology"/>
<dbReference type="InterPro" id="IPR022398">
    <property type="entry name" value="Peptidase_S8_His-AS"/>
</dbReference>
<evidence type="ECO:0000256" key="10">
    <source>
        <dbReference type="SAM" id="SignalP"/>
    </source>
</evidence>
<dbReference type="PANTHER" id="PTHR43399">
    <property type="entry name" value="SUBTILISIN-RELATED"/>
    <property type="match status" value="1"/>
</dbReference>
<keyword evidence="10" id="KW-0732">Signal</keyword>
<reference evidence="13 14" key="1">
    <citation type="submission" date="2018-06" db="EMBL/GenBank/DDBJ databases">
        <title>Sphaerisporangium craniellae sp. nov., isolated from a marine sponge in the South China Sea.</title>
        <authorList>
            <person name="Li L."/>
        </authorList>
    </citation>
    <scope>NUCLEOTIDE SEQUENCE [LARGE SCALE GENOMIC DNA]</scope>
    <source>
        <strain evidence="13 14">LHW63015</strain>
    </source>
</reference>
<sequence>MFHRSPHRTRPRMIPGALAGLLAVVTLMVPQATAHAEPENSKIAAAVRTDLKDGKAAFFVRLKGEANLTAARTATTKAAKGKAVYDAKNTYAAKSQARLRKLLTERKAEHEPFWIVNTVKVTAGADLAREIAGLPEVAAIEPIGRAEVPKPRTGKARPRVTTADDPVEWNIDRIKAPQVWDELGDRGEGIVVATIDSGVDFEHPALAAQYRGRHPDGSVDHNYNWFDTYRGCLDPAPCDPTAHGTHVTGIMAGANGIGVAPGVRWISAKGCDPNCPADKLIRAGQWLVAPTDLNGQNPRPDLAPDIVNNSWRLNRFDDWYKGVTSAWAAAGIFATFGSGNDGAVCGNTATPPGYVDTYSAGAFDVNGVIAGFSSRGPGENGEIKPNIAAPGVDVRSSVPNGEYRSEEGTSQASPHVAGTVALLWSAAPSLRGDIAATRALLDGGAIDTADLSCGGTAADNNVYGEGRLDAYAAVQAAPDDPLGTLSGTVTSNGSPVSGAEVTVTGPLRRTAASGADGAYSMPRLPPGNYQVAVTRFGYQSATSTVTITDGQTTTANLTPVRLPHATITGTVTAGGTPEKDATITSPGTPVKTVTDATGHYSIEVPHGSHTLKIAGASNCVNAGTTQITVTGNMTKNIDLTRRTDDFGHTCAVGTEPYVAGTTKITIPIGEGAKLALPFPVPLYGTTYSDIWVSEDGFVSFVPSFNSVDNGPLPDIDNDLAVYAFWDELFIDDQSGVYTSTVGTAPHRSFVIEWRNVAFTQPANELRSSISALLGEDGTISYRYKDIGPAVEQGSSATIGIENADGTDALQYSFDTPSIRDGQSLTFTAKDFGVVRGKVTDANDGQPLAGATVEFPHVATFTTAADGTYGGQVRAGNHQVKVSKQTYGTLTQNLTVPATDVTTNDAALITGKVTAAPTSLTLNGTTSATITLTNSGTAPTPYEVTTEDAWLSVSPATGGLLQNQSATITVTAASPGPHTGKLLVHSASGRQPTIEIPVTVTP</sequence>
<keyword evidence="6 8" id="KW-0720">Serine protease</keyword>
<evidence type="ECO:0000313" key="13">
    <source>
        <dbReference type="EMBL" id="RBQ18899.1"/>
    </source>
</evidence>
<accession>A0A366LZW9</accession>
<keyword evidence="14" id="KW-1185">Reference proteome</keyword>
<evidence type="ECO:0000256" key="2">
    <source>
        <dbReference type="ARBA" id="ARBA00011073"/>
    </source>
</evidence>
<evidence type="ECO:0000256" key="3">
    <source>
        <dbReference type="ARBA" id="ARBA00012595"/>
    </source>
</evidence>
<keyword evidence="4 8" id="KW-0645">Protease</keyword>
<dbReference type="Gene3D" id="2.60.40.10">
    <property type="entry name" value="Immunoglobulins"/>
    <property type="match status" value="1"/>
</dbReference>
<dbReference type="InterPro" id="IPR000209">
    <property type="entry name" value="Peptidase_S8/S53_dom"/>
</dbReference>
<dbReference type="Proteomes" id="UP000253303">
    <property type="component" value="Unassembled WGS sequence"/>
</dbReference>
<dbReference type="InterPro" id="IPR013784">
    <property type="entry name" value="Carb-bd-like_fold"/>
</dbReference>
<dbReference type="Pfam" id="PF00082">
    <property type="entry name" value="Peptidase_S8"/>
    <property type="match status" value="1"/>
</dbReference>
<keyword evidence="5 8" id="KW-0378">Hydrolase</keyword>
<feature type="domain" description="BACON" evidence="12">
    <location>
        <begin position="913"/>
        <end position="998"/>
    </location>
</feature>
<dbReference type="GO" id="GO:0004252">
    <property type="term" value="F:serine-type endopeptidase activity"/>
    <property type="evidence" value="ECO:0007669"/>
    <property type="project" value="UniProtKB-UniRule"/>
</dbReference>
<evidence type="ECO:0000313" key="14">
    <source>
        <dbReference type="Proteomes" id="UP000253303"/>
    </source>
</evidence>
<evidence type="ECO:0000256" key="5">
    <source>
        <dbReference type="ARBA" id="ARBA00022801"/>
    </source>
</evidence>
<feature type="active site" description="Charge relay system" evidence="8">
    <location>
        <position position="243"/>
    </location>
</feature>
<dbReference type="PROSITE" id="PS00138">
    <property type="entry name" value="SUBTILASE_SER"/>
    <property type="match status" value="1"/>
</dbReference>
<dbReference type="GO" id="GO:0006508">
    <property type="term" value="P:proteolysis"/>
    <property type="evidence" value="ECO:0007669"/>
    <property type="project" value="UniProtKB-KW"/>
</dbReference>
<dbReference type="SUPFAM" id="SSF49464">
    <property type="entry name" value="Carboxypeptidase regulatory domain-like"/>
    <property type="match status" value="2"/>
</dbReference>
<feature type="domain" description="Peptidase S8/S53" evidence="11">
    <location>
        <begin position="187"/>
        <end position="464"/>
    </location>
</feature>
<evidence type="ECO:0000256" key="4">
    <source>
        <dbReference type="ARBA" id="ARBA00022670"/>
    </source>
</evidence>
<dbReference type="Gene3D" id="2.60.40.1120">
    <property type="entry name" value="Carboxypeptidase-like, regulatory domain"/>
    <property type="match status" value="3"/>
</dbReference>
<gene>
    <name evidence="13" type="ORF">DP939_17015</name>
</gene>
<dbReference type="Pfam" id="PF19190">
    <property type="entry name" value="BACON_2"/>
    <property type="match status" value="1"/>
</dbReference>
<organism evidence="13 14">
    <name type="scientific">Spongiactinospora rosea</name>
    <dbReference type="NCBI Taxonomy" id="2248750"/>
    <lineage>
        <taxon>Bacteria</taxon>
        <taxon>Bacillati</taxon>
        <taxon>Actinomycetota</taxon>
        <taxon>Actinomycetes</taxon>
        <taxon>Streptosporangiales</taxon>
        <taxon>Streptosporangiaceae</taxon>
        <taxon>Spongiactinospora</taxon>
    </lineage>
</organism>
<comment type="catalytic activity">
    <reaction evidence="1">
        <text>Endohydrolysis of (1-&gt;4)-alpha-D-glucosidic linkages in polysaccharides containing three or more (1-&gt;4)-alpha-linked D-glucose units.</text>
        <dbReference type="EC" id="3.2.1.1"/>
    </reaction>
</comment>
<dbReference type="GO" id="GO:0005975">
    <property type="term" value="P:carbohydrate metabolic process"/>
    <property type="evidence" value="ECO:0007669"/>
    <property type="project" value="UniProtKB-ARBA"/>
</dbReference>
<dbReference type="EMBL" id="QMEY01000006">
    <property type="protein sequence ID" value="RBQ18899.1"/>
    <property type="molecule type" value="Genomic_DNA"/>
</dbReference>
<feature type="active site" description="Charge relay system" evidence="8">
    <location>
        <position position="196"/>
    </location>
</feature>
<dbReference type="InterPro" id="IPR023828">
    <property type="entry name" value="Peptidase_S8_Ser-AS"/>
</dbReference>
<protein>
    <recommendedName>
        <fullName evidence="3">alpha-amylase</fullName>
        <ecNumber evidence="3">3.2.1.1</ecNumber>
    </recommendedName>
    <alternativeName>
        <fullName evidence="7">1,4-alpha-D-glucan glucanohydrolase</fullName>
    </alternativeName>
</protein>